<sequence>FFKIKNSWGAQWGDNGYIYLKRGGGGKGMCNVVEGISYPELSGSPKPTSNSPTPSTSYPSPTPSTKKPHCTKRPRTSRQPKPSTSSPYPSTSQGPSPKPSTSSPNPTNSPPSGTGMKDQLMFQTNKIRAAHQVPPVTWDDALAAKVQAYASTCPGFNHGGPSGPQNLASNDPCGEAGQQSCLKYAGGAWLWYVIEEKDWNYDTHKCNGDWLQCGHFSNLMNKNHKAMGCGWSNCGKGNNYVWCNYVADGKEDTVFPRLQGMTIKELEKSLTV</sequence>
<dbReference type="Gene3D" id="3.40.33.10">
    <property type="entry name" value="CAP"/>
    <property type="match status" value="1"/>
</dbReference>
<organism evidence="3">
    <name type="scientific">Aphanomyces stellatus</name>
    <dbReference type="NCBI Taxonomy" id="120398"/>
    <lineage>
        <taxon>Eukaryota</taxon>
        <taxon>Sar</taxon>
        <taxon>Stramenopiles</taxon>
        <taxon>Oomycota</taxon>
        <taxon>Saprolegniomycetes</taxon>
        <taxon>Saprolegniales</taxon>
        <taxon>Verrucalvaceae</taxon>
        <taxon>Aphanomyces</taxon>
    </lineage>
</organism>
<dbReference type="Gene3D" id="2.40.50.170">
    <property type="entry name" value="Cysteine proteinases. Chain C"/>
    <property type="match status" value="1"/>
</dbReference>
<accession>A0A6A4ZW23</accession>
<dbReference type="Pfam" id="PF00188">
    <property type="entry name" value="CAP"/>
    <property type="match status" value="1"/>
</dbReference>
<feature type="compositionally biased region" description="Basic residues" evidence="1">
    <location>
        <begin position="66"/>
        <end position="78"/>
    </location>
</feature>
<dbReference type="Pfam" id="PF00112">
    <property type="entry name" value="Peptidase_C1"/>
    <property type="match status" value="1"/>
</dbReference>
<feature type="compositionally biased region" description="Low complexity" evidence="1">
    <location>
        <begin position="42"/>
        <end position="65"/>
    </location>
</feature>
<dbReference type="AlphaFoldDB" id="A0A6A4ZW23"/>
<dbReference type="InterPro" id="IPR038765">
    <property type="entry name" value="Papain-like_cys_pep_sf"/>
</dbReference>
<feature type="domain" description="SCP" evidence="2">
    <location>
        <begin position="114"/>
        <end position="247"/>
    </location>
</feature>
<dbReference type="GO" id="GO:0006508">
    <property type="term" value="P:proteolysis"/>
    <property type="evidence" value="ECO:0007669"/>
    <property type="project" value="InterPro"/>
</dbReference>
<dbReference type="GO" id="GO:0008234">
    <property type="term" value="F:cysteine-type peptidase activity"/>
    <property type="evidence" value="ECO:0007669"/>
    <property type="project" value="InterPro"/>
</dbReference>
<feature type="compositionally biased region" description="Low complexity" evidence="1">
    <location>
        <begin position="79"/>
        <end position="115"/>
    </location>
</feature>
<feature type="non-terminal residue" evidence="3">
    <location>
        <position position="1"/>
    </location>
</feature>
<gene>
    <name evidence="3" type="ORF">As57867_003722</name>
</gene>
<dbReference type="InterPro" id="IPR014044">
    <property type="entry name" value="CAP_dom"/>
</dbReference>
<dbReference type="OrthoDB" id="337038at2759"/>
<dbReference type="CDD" id="cd05380">
    <property type="entry name" value="CAP_euk"/>
    <property type="match status" value="1"/>
</dbReference>
<dbReference type="InterPro" id="IPR035940">
    <property type="entry name" value="CAP_sf"/>
</dbReference>
<dbReference type="SUPFAM" id="SSF55797">
    <property type="entry name" value="PR-1-like"/>
    <property type="match status" value="1"/>
</dbReference>
<dbReference type="InterPro" id="IPR001283">
    <property type="entry name" value="CRISP-related"/>
</dbReference>
<comment type="caution">
    <text evidence="3">The sequence shown here is derived from an EMBL/GenBank/DDBJ whole genome shotgun (WGS) entry which is preliminary data.</text>
</comment>
<dbReference type="SMART" id="SM00198">
    <property type="entry name" value="SCP"/>
    <property type="match status" value="1"/>
</dbReference>
<dbReference type="InterPro" id="IPR000668">
    <property type="entry name" value="Peptidase_C1A_C"/>
</dbReference>
<evidence type="ECO:0000259" key="2">
    <source>
        <dbReference type="SMART" id="SM00198"/>
    </source>
</evidence>
<evidence type="ECO:0000313" key="3">
    <source>
        <dbReference type="EMBL" id="KAF0714717.1"/>
    </source>
</evidence>
<dbReference type="EMBL" id="VJMH01000724">
    <property type="protein sequence ID" value="KAF0714717.1"/>
    <property type="molecule type" value="Genomic_DNA"/>
</dbReference>
<reference evidence="3" key="1">
    <citation type="submission" date="2019-06" db="EMBL/GenBank/DDBJ databases">
        <title>Genomics analysis of Aphanomyces spp. identifies a new class of oomycete effector associated with host adaptation.</title>
        <authorList>
            <person name="Gaulin E."/>
        </authorList>
    </citation>
    <scope>NUCLEOTIDE SEQUENCE</scope>
    <source>
        <strain evidence="3">CBS 578.67</strain>
    </source>
</reference>
<name>A0A6A4ZW23_9STRA</name>
<proteinExistence type="predicted"/>
<dbReference type="PANTHER" id="PTHR10334">
    <property type="entry name" value="CYSTEINE-RICH SECRETORY PROTEIN-RELATED"/>
    <property type="match status" value="1"/>
</dbReference>
<feature type="region of interest" description="Disordered" evidence="1">
    <location>
        <begin position="37"/>
        <end position="118"/>
    </location>
</feature>
<dbReference type="SUPFAM" id="SSF54001">
    <property type="entry name" value="Cysteine proteinases"/>
    <property type="match status" value="1"/>
</dbReference>
<evidence type="ECO:0000256" key="1">
    <source>
        <dbReference type="SAM" id="MobiDB-lite"/>
    </source>
</evidence>
<protein>
    <recommendedName>
        <fullName evidence="2">SCP domain-containing protein</fullName>
    </recommendedName>
</protein>